<dbReference type="Pfam" id="PF02949">
    <property type="entry name" value="7tm_6"/>
    <property type="match status" value="1"/>
</dbReference>
<keyword evidence="7 10" id="KW-0472">Membrane</keyword>
<comment type="subcellular location">
    <subcellularLocation>
        <location evidence="1">Cell membrane</location>
        <topology evidence="1">Multi-pass membrane protein</topology>
    </subcellularLocation>
</comment>
<dbReference type="PANTHER" id="PTHR21137">
    <property type="entry name" value="ODORANT RECEPTOR"/>
    <property type="match status" value="1"/>
</dbReference>
<evidence type="ECO:0000256" key="8">
    <source>
        <dbReference type="ARBA" id="ARBA00023170"/>
    </source>
</evidence>
<evidence type="ECO:0000313" key="11">
    <source>
        <dbReference type="EMBL" id="APZ81483.1"/>
    </source>
</evidence>
<keyword evidence="5" id="KW-0552">Olfaction</keyword>
<evidence type="ECO:0000256" key="3">
    <source>
        <dbReference type="ARBA" id="ARBA00022606"/>
    </source>
</evidence>
<name>A0A2I4PH57_ADELI</name>
<evidence type="ECO:0000256" key="1">
    <source>
        <dbReference type="ARBA" id="ARBA00004651"/>
    </source>
</evidence>
<dbReference type="GO" id="GO:0005549">
    <property type="term" value="F:odorant binding"/>
    <property type="evidence" value="ECO:0007669"/>
    <property type="project" value="InterPro"/>
</dbReference>
<keyword evidence="6 10" id="KW-1133">Transmembrane helix</keyword>
<keyword evidence="2" id="KW-1003">Cell membrane</keyword>
<evidence type="ECO:0000256" key="4">
    <source>
        <dbReference type="ARBA" id="ARBA00022692"/>
    </source>
</evidence>
<accession>A0A2I4PH57</accession>
<dbReference type="EMBL" id="KU523661">
    <property type="protein sequence ID" value="APZ81483.1"/>
    <property type="molecule type" value="mRNA"/>
</dbReference>
<keyword evidence="8 11" id="KW-0675">Receptor</keyword>
<proteinExistence type="evidence at transcript level"/>
<evidence type="ECO:0000256" key="7">
    <source>
        <dbReference type="ARBA" id="ARBA00023136"/>
    </source>
</evidence>
<evidence type="ECO:0000256" key="2">
    <source>
        <dbReference type="ARBA" id="ARBA00022475"/>
    </source>
</evidence>
<dbReference type="PANTHER" id="PTHR21137:SF35">
    <property type="entry name" value="ODORANT RECEPTOR 19A-RELATED"/>
    <property type="match status" value="1"/>
</dbReference>
<dbReference type="AlphaFoldDB" id="A0A2I4PH57"/>
<sequence length="235" mass="26648">MPSSMSFALIRMMLTGTKTFPFAMSVFGMPTFFGWVLQMLLVANAANILWGFYCVLKIVIYVLGSYSNVLAHMLRERPVDVQPKEDRQMLKLFCDINSLSVKLGNIYGLIAFIETSMASGRCCFLAYHILLAVQNSDYNNLGVPLSTFLTSVAITFALCSCGEDISKQTDTIRKGVMDSKWYAVSPANRKTLLPLLMFTQKPIQFHYKRFMYFNMETFRNVLKTTYTMTTALAQV</sequence>
<keyword evidence="3" id="KW-0716">Sensory transduction</keyword>
<evidence type="ECO:0000256" key="10">
    <source>
        <dbReference type="SAM" id="Phobius"/>
    </source>
</evidence>
<dbReference type="GO" id="GO:0005886">
    <property type="term" value="C:plasma membrane"/>
    <property type="evidence" value="ECO:0007669"/>
    <property type="project" value="UniProtKB-SubCell"/>
</dbReference>
<evidence type="ECO:0000256" key="9">
    <source>
        <dbReference type="ARBA" id="ARBA00023224"/>
    </source>
</evidence>
<protein>
    <submittedName>
        <fullName evidence="11">Olfactory receptor 61</fullName>
    </submittedName>
</protein>
<evidence type="ECO:0000256" key="6">
    <source>
        <dbReference type="ARBA" id="ARBA00022989"/>
    </source>
</evidence>
<reference evidence="11" key="1">
    <citation type="submission" date="2016-01" db="EMBL/GenBank/DDBJ databases">
        <title>Candidate chemosensory genes identified in Adelphocoris lineolatus (Goeze) (Hemiptera: Miridae) by antennal transcriptome analysis.</title>
        <authorList>
            <person name="Xiao Y."/>
        </authorList>
    </citation>
    <scope>NUCLEOTIDE SEQUENCE</scope>
</reference>
<dbReference type="InterPro" id="IPR004117">
    <property type="entry name" value="7tm6_olfct_rcpt"/>
</dbReference>
<dbReference type="GO" id="GO:0004984">
    <property type="term" value="F:olfactory receptor activity"/>
    <property type="evidence" value="ECO:0007669"/>
    <property type="project" value="InterPro"/>
</dbReference>
<keyword evidence="4 10" id="KW-0812">Transmembrane</keyword>
<organism evidence="11">
    <name type="scientific">Adelphocoris lineolatus</name>
    <name type="common">Alfalfa plant bug</name>
    <dbReference type="NCBI Taxonomy" id="236346"/>
    <lineage>
        <taxon>Eukaryota</taxon>
        <taxon>Metazoa</taxon>
        <taxon>Ecdysozoa</taxon>
        <taxon>Arthropoda</taxon>
        <taxon>Hexapoda</taxon>
        <taxon>Insecta</taxon>
        <taxon>Pterygota</taxon>
        <taxon>Neoptera</taxon>
        <taxon>Paraneoptera</taxon>
        <taxon>Hemiptera</taxon>
        <taxon>Heteroptera</taxon>
        <taxon>Panheteroptera</taxon>
        <taxon>Cimicomorpha</taxon>
        <taxon>Miridae</taxon>
        <taxon>Mirini</taxon>
        <taxon>Adelphocoris</taxon>
    </lineage>
</organism>
<keyword evidence="9" id="KW-0807">Transducer</keyword>
<evidence type="ECO:0000256" key="5">
    <source>
        <dbReference type="ARBA" id="ARBA00022725"/>
    </source>
</evidence>
<feature type="transmembrane region" description="Helical" evidence="10">
    <location>
        <begin position="20"/>
        <end position="42"/>
    </location>
</feature>
<dbReference type="GO" id="GO:0007165">
    <property type="term" value="P:signal transduction"/>
    <property type="evidence" value="ECO:0007669"/>
    <property type="project" value="UniProtKB-KW"/>
</dbReference>
<feature type="transmembrane region" description="Helical" evidence="10">
    <location>
        <begin position="48"/>
        <end position="71"/>
    </location>
</feature>